<dbReference type="RefSeq" id="WP_065538672.1">
    <property type="nucleotide sequence ID" value="NZ_CP015401.2"/>
</dbReference>
<dbReference type="EMBL" id="CP015401">
    <property type="protein sequence ID" value="ANU57696.1"/>
    <property type="molecule type" value="Genomic_DNA"/>
</dbReference>
<dbReference type="GeneID" id="82187282"/>
<proteinExistence type="predicted"/>
<organism evidence="1 2">
    <name type="scientific">Bacteroides caecimuris</name>
    <dbReference type="NCBI Taxonomy" id="1796613"/>
    <lineage>
        <taxon>Bacteria</taxon>
        <taxon>Pseudomonadati</taxon>
        <taxon>Bacteroidota</taxon>
        <taxon>Bacteroidia</taxon>
        <taxon>Bacteroidales</taxon>
        <taxon>Bacteroidaceae</taxon>
        <taxon>Bacteroides</taxon>
    </lineage>
</organism>
<dbReference type="AlphaFoldDB" id="A0A1C7H127"/>
<gene>
    <name evidence="1" type="ORF">A4V03_09040</name>
</gene>
<dbReference type="KEGG" id="bcae:A4V03_09040"/>
<dbReference type="Proteomes" id="UP000092631">
    <property type="component" value="Chromosome"/>
</dbReference>
<evidence type="ECO:0000313" key="2">
    <source>
        <dbReference type="Proteomes" id="UP000092631"/>
    </source>
</evidence>
<accession>A0A1C7H127</accession>
<keyword evidence="2" id="KW-1185">Reference proteome</keyword>
<name>A0A1C7H127_9BACE</name>
<sequence>MIRTILTILKDRYPGRAQRLGRFFRAKELTNINLNLCDKQQQRVLICYTNMLDINYGNPCHANILHATQMIHYFIKRGYCVDFCHYADRAAFKFLGHHKYDVIIGQGYSYKEFCAKLNIPIRINFVTENHPLVVETKYKERLDYFRERHPKIKTNADIKRNGVIDVEQFMISTHGILMNSDFNALNFKEFNRLRQINSNAIYNEDWKFPDVDIAEAISGNRGNILWFGSGGFIHKGLDIVIDAIKELPDISLNCYGIRKEEYSLFDKLKGKNIFNRGRINVMSETFNREIVLKHNFIVFPSCSEGMSTAVATCMAYGIIPIITKECGFASASCMIILDDFHITCVKDAIQKTLLMSNDEILKMRQDCFKYAREQFSLMKFDESFRIIMDEILGI</sequence>
<dbReference type="OrthoDB" id="5516294at2"/>
<dbReference type="SUPFAM" id="SSF53756">
    <property type="entry name" value="UDP-Glycosyltransferase/glycogen phosphorylase"/>
    <property type="match status" value="1"/>
</dbReference>
<protein>
    <submittedName>
        <fullName evidence="1">Uncharacterized protein</fullName>
    </submittedName>
</protein>
<dbReference type="Gene3D" id="3.40.50.2000">
    <property type="entry name" value="Glycogen Phosphorylase B"/>
    <property type="match status" value="1"/>
</dbReference>
<reference evidence="2" key="1">
    <citation type="submission" date="2016-04" db="EMBL/GenBank/DDBJ databases">
        <title>Complete Genome Sequences of Twelve Strains of a Stable Defined Moderately Diverse Mouse Microbiota 2 (sDMDMm2).</title>
        <authorList>
            <person name="Uchimura Y."/>
            <person name="Wyss M."/>
            <person name="Brugiroux S."/>
            <person name="Limenitakis J.P."/>
            <person name="Stecher B."/>
            <person name="McCoy K.D."/>
            <person name="Macpherson A.J."/>
        </authorList>
    </citation>
    <scope>NUCLEOTIDE SEQUENCE [LARGE SCALE GENOMIC DNA]</scope>
    <source>
        <strain evidence="2">I48</strain>
    </source>
</reference>
<evidence type="ECO:0000313" key="1">
    <source>
        <dbReference type="EMBL" id="ANU57696.1"/>
    </source>
</evidence>